<dbReference type="InterPro" id="IPR024478">
    <property type="entry name" value="HlyB_4HB_MCP"/>
</dbReference>
<dbReference type="GO" id="GO:0005524">
    <property type="term" value="F:ATP binding"/>
    <property type="evidence" value="ECO:0007669"/>
    <property type="project" value="UniProtKB-KW"/>
</dbReference>
<dbReference type="EC" id="2.7.13.3" evidence="4"/>
<dbReference type="GO" id="GO:0000155">
    <property type="term" value="F:phosphorelay sensor kinase activity"/>
    <property type="evidence" value="ECO:0007669"/>
    <property type="project" value="InterPro"/>
</dbReference>
<dbReference type="CDD" id="cd06225">
    <property type="entry name" value="HAMP"/>
    <property type="match status" value="1"/>
</dbReference>
<dbReference type="PRINTS" id="PR00344">
    <property type="entry name" value="BCTRLSENSOR"/>
</dbReference>
<dbReference type="InterPro" id="IPR029016">
    <property type="entry name" value="GAF-like_dom_sf"/>
</dbReference>
<dbReference type="Pfam" id="PF00072">
    <property type="entry name" value="Response_reg"/>
    <property type="match status" value="1"/>
</dbReference>
<feature type="domain" description="HAMP" evidence="19">
    <location>
        <begin position="208"/>
        <end position="263"/>
    </location>
</feature>
<dbReference type="Pfam" id="PF13185">
    <property type="entry name" value="GAF_2"/>
    <property type="match status" value="1"/>
</dbReference>
<dbReference type="Gene3D" id="3.30.450.40">
    <property type="match status" value="1"/>
</dbReference>
<keyword evidence="5" id="KW-1003">Cell membrane</keyword>
<dbReference type="InterPro" id="IPR003018">
    <property type="entry name" value="GAF"/>
</dbReference>
<dbReference type="SUPFAM" id="SSF47384">
    <property type="entry name" value="Homodimeric domain of signal transducing histidine kinase"/>
    <property type="match status" value="1"/>
</dbReference>
<dbReference type="InterPro" id="IPR003660">
    <property type="entry name" value="HAMP_dom"/>
</dbReference>
<dbReference type="Gene3D" id="3.30.565.10">
    <property type="entry name" value="Histidine kinase-like ATPase, C-terminal domain"/>
    <property type="match status" value="1"/>
</dbReference>
<evidence type="ECO:0000256" key="13">
    <source>
        <dbReference type="ARBA" id="ARBA00074306"/>
    </source>
</evidence>
<evidence type="ECO:0000259" key="18">
    <source>
        <dbReference type="PROSITE" id="PS50110"/>
    </source>
</evidence>
<keyword evidence="7" id="KW-0808">Transferase</keyword>
<dbReference type="CDD" id="cd16922">
    <property type="entry name" value="HATPase_EvgS-ArcB-TorS-like"/>
    <property type="match status" value="1"/>
</dbReference>
<dbReference type="RefSeq" id="WP_188994232.1">
    <property type="nucleotide sequence ID" value="NZ_BMHP01000003.1"/>
</dbReference>
<dbReference type="PROSITE" id="PS50109">
    <property type="entry name" value="HIS_KIN"/>
    <property type="match status" value="1"/>
</dbReference>
<dbReference type="PROSITE" id="PS50885">
    <property type="entry name" value="HAMP"/>
    <property type="match status" value="1"/>
</dbReference>
<dbReference type="SMART" id="SM00388">
    <property type="entry name" value="HisKA"/>
    <property type="match status" value="1"/>
</dbReference>
<dbReference type="Gene3D" id="6.10.340.10">
    <property type="match status" value="1"/>
</dbReference>
<feature type="domain" description="Histidine kinase" evidence="17">
    <location>
        <begin position="516"/>
        <end position="750"/>
    </location>
</feature>
<evidence type="ECO:0000313" key="21">
    <source>
        <dbReference type="Proteomes" id="UP000612456"/>
    </source>
</evidence>
<dbReference type="PANTHER" id="PTHR43047">
    <property type="entry name" value="TWO-COMPONENT HISTIDINE PROTEIN KINASE"/>
    <property type="match status" value="1"/>
</dbReference>
<comment type="catalytic activity">
    <reaction evidence="1">
        <text>ATP + protein L-histidine = ADP + protein N-phospho-L-histidine.</text>
        <dbReference type="EC" id="2.7.13.3"/>
    </reaction>
</comment>
<evidence type="ECO:0000256" key="15">
    <source>
        <dbReference type="SAM" id="Coils"/>
    </source>
</evidence>
<dbReference type="Pfam" id="PF00512">
    <property type="entry name" value="HisKA"/>
    <property type="match status" value="1"/>
</dbReference>
<dbReference type="Proteomes" id="UP000612456">
    <property type="component" value="Unassembled WGS sequence"/>
</dbReference>
<dbReference type="InterPro" id="IPR047347">
    <property type="entry name" value="YvaQ-like_sensor"/>
</dbReference>
<dbReference type="PROSITE" id="PS50110">
    <property type="entry name" value="RESPONSE_REGULATORY"/>
    <property type="match status" value="1"/>
</dbReference>
<feature type="modified residue" description="4-aspartylphosphate" evidence="14">
    <location>
        <position position="840"/>
    </location>
</feature>
<reference evidence="20" key="1">
    <citation type="journal article" date="2014" name="Int. J. Syst. Evol. Microbiol.">
        <title>Complete genome sequence of Corynebacterium casei LMG S-19264T (=DSM 44701T), isolated from a smear-ripened cheese.</title>
        <authorList>
            <consortium name="US DOE Joint Genome Institute (JGI-PGF)"/>
            <person name="Walter F."/>
            <person name="Albersmeier A."/>
            <person name="Kalinowski J."/>
            <person name="Ruckert C."/>
        </authorList>
    </citation>
    <scope>NUCLEOTIDE SEQUENCE</scope>
    <source>
        <strain evidence="20">CGMCC 1.15178</strain>
    </source>
</reference>
<dbReference type="InterPro" id="IPR005467">
    <property type="entry name" value="His_kinase_dom"/>
</dbReference>
<dbReference type="InterPro" id="IPR004358">
    <property type="entry name" value="Sig_transdc_His_kin-like_C"/>
</dbReference>
<dbReference type="SUPFAM" id="SSF55781">
    <property type="entry name" value="GAF domain-like"/>
    <property type="match status" value="1"/>
</dbReference>
<keyword evidence="9 20" id="KW-0418">Kinase</keyword>
<dbReference type="InterPro" id="IPR011006">
    <property type="entry name" value="CheY-like_superfamily"/>
</dbReference>
<evidence type="ECO:0000256" key="2">
    <source>
        <dbReference type="ARBA" id="ARBA00004651"/>
    </source>
</evidence>
<evidence type="ECO:0000256" key="8">
    <source>
        <dbReference type="ARBA" id="ARBA00022741"/>
    </source>
</evidence>
<comment type="caution">
    <text evidence="20">The sequence shown here is derived from an EMBL/GenBank/DDBJ whole genome shotgun (WGS) entry which is preliminary data.</text>
</comment>
<evidence type="ECO:0000256" key="11">
    <source>
        <dbReference type="ARBA" id="ARBA00023012"/>
    </source>
</evidence>
<evidence type="ECO:0000256" key="14">
    <source>
        <dbReference type="PROSITE-ProRule" id="PRU00169"/>
    </source>
</evidence>
<evidence type="ECO:0000256" key="10">
    <source>
        <dbReference type="ARBA" id="ARBA00022840"/>
    </source>
</evidence>
<dbReference type="InterPro" id="IPR036097">
    <property type="entry name" value="HisK_dim/P_sf"/>
</dbReference>
<keyword evidence="10" id="KW-0067">ATP-binding</keyword>
<evidence type="ECO:0000256" key="4">
    <source>
        <dbReference type="ARBA" id="ARBA00012438"/>
    </source>
</evidence>
<evidence type="ECO:0000256" key="6">
    <source>
        <dbReference type="ARBA" id="ARBA00022553"/>
    </source>
</evidence>
<evidence type="ECO:0000256" key="7">
    <source>
        <dbReference type="ARBA" id="ARBA00022679"/>
    </source>
</evidence>
<dbReference type="Gene3D" id="3.40.50.2300">
    <property type="match status" value="1"/>
</dbReference>
<keyword evidence="15" id="KW-0175">Coiled coil</keyword>
<keyword evidence="16" id="KW-1133">Transmembrane helix</keyword>
<evidence type="ECO:0000256" key="9">
    <source>
        <dbReference type="ARBA" id="ARBA00022777"/>
    </source>
</evidence>
<dbReference type="Gene3D" id="1.10.287.130">
    <property type="match status" value="1"/>
</dbReference>
<dbReference type="Pfam" id="PF12729">
    <property type="entry name" value="4HB_MCP_1"/>
    <property type="match status" value="1"/>
</dbReference>
<dbReference type="InterPro" id="IPR003594">
    <property type="entry name" value="HATPase_dom"/>
</dbReference>
<keyword evidence="11" id="KW-0902">Two-component regulatory system</keyword>
<keyword evidence="6 14" id="KW-0597">Phosphoprotein</keyword>
<reference evidence="20" key="2">
    <citation type="submission" date="2020-09" db="EMBL/GenBank/DDBJ databases">
        <authorList>
            <person name="Sun Q."/>
            <person name="Zhou Y."/>
        </authorList>
    </citation>
    <scope>NUCLEOTIDE SEQUENCE</scope>
    <source>
        <strain evidence="20">CGMCC 1.15178</strain>
    </source>
</reference>
<keyword evidence="8" id="KW-0547">Nucleotide-binding</keyword>
<dbReference type="InterPro" id="IPR036890">
    <property type="entry name" value="HATPase_C_sf"/>
</dbReference>
<keyword evidence="21" id="KW-1185">Reference proteome</keyword>
<feature type="transmembrane region" description="Helical" evidence="16">
    <location>
        <begin position="6"/>
        <end position="26"/>
    </location>
</feature>
<organism evidence="20 21">
    <name type="scientific">Paenibacillus nasutitermitis</name>
    <dbReference type="NCBI Taxonomy" id="1652958"/>
    <lineage>
        <taxon>Bacteria</taxon>
        <taxon>Bacillati</taxon>
        <taxon>Bacillota</taxon>
        <taxon>Bacilli</taxon>
        <taxon>Bacillales</taxon>
        <taxon>Paenibacillaceae</taxon>
        <taxon>Paenibacillus</taxon>
    </lineage>
</organism>
<dbReference type="Pfam" id="PF00672">
    <property type="entry name" value="HAMP"/>
    <property type="match status" value="1"/>
</dbReference>
<evidence type="ECO:0000256" key="16">
    <source>
        <dbReference type="SAM" id="Phobius"/>
    </source>
</evidence>
<dbReference type="SMART" id="SM00387">
    <property type="entry name" value="HATPase_c"/>
    <property type="match status" value="1"/>
</dbReference>
<dbReference type="PANTHER" id="PTHR43047:SF72">
    <property type="entry name" value="OSMOSENSING HISTIDINE PROTEIN KINASE SLN1"/>
    <property type="match status" value="1"/>
</dbReference>
<dbReference type="SUPFAM" id="SSF52172">
    <property type="entry name" value="CheY-like"/>
    <property type="match status" value="1"/>
</dbReference>
<dbReference type="SMART" id="SM00065">
    <property type="entry name" value="GAF"/>
    <property type="match status" value="1"/>
</dbReference>
<dbReference type="CDD" id="cd17546">
    <property type="entry name" value="REC_hyHK_CKI1_RcsC-like"/>
    <property type="match status" value="1"/>
</dbReference>
<comment type="subcellular location">
    <subcellularLocation>
        <location evidence="2">Cell membrane</location>
        <topology evidence="2">Multi-pass membrane protein</topology>
    </subcellularLocation>
</comment>
<evidence type="ECO:0000256" key="5">
    <source>
        <dbReference type="ARBA" id="ARBA00022475"/>
    </source>
</evidence>
<proteinExistence type="inferred from homology"/>
<sequence length="912" mass="101696">MKFRTKLFGGFAAVLLLLLIFSYLVLRTFFMMNRNMHGIVDDNYSKVKLANIIQEEINSLNTETTELLLDVNSDRANERSANIEALKFSLDTNLNALDQMFEDQPDASILAQELHQLTDLYVESNDAAIKLLLNKKKDQAIQLHNRDTGPIRLKLFLGLKAFSTLQEKGMDQSLMNSTRTYSFAIRLVVVLLVMTLIAGIFVAIWVLRSVIKSLGYIVAVMKEAAMSANNDLLPRIEVATKDEMASIGHAYNIMAEALEDHARYQQQANLLLQEQNWNKTMVAEITAIYQGIQNLNELAGRFMSALTPALGASYGVVYHRKEIEGGSTRFVKIGAYAPAAKDIGADSFGLGEGLAGQCAAENKRIVLTGPPNEYIHISSALGTAPPRQIVIVPVPYESSVVAVIELASFHPFTPAHLQLLEDLAGLLGITVNSVSGHMQIQQLLHESQTFTEELQTQSEELQLQQEELKTLNDQLGEQIKASEQKTIELEHIKDVLEDKNKHIMLASGYKSEFLANMSHELRTPLNSLLILSQLLAKNTEGNLNLKQVEYSQTIFSSGKNLLGLINEILDLSKIESGKLEVNFAWVQLSNIVDFIERQYEPVASDKDLQFHISLDEDIAGIMIYTDGQRLQQILQNLLSNAFKFTEQGSVTMRFCMTSKEEINEPLADLLTDYALAISVQDTGIGIPKDKHAVIFEAFRQADGTTSRKYGGTGLGLSICQQMAQLLNGFIRIESEEGIGSTFTLYIPTGKVPSELSAPYENEAAAALVINNDNSNERFKEQMVPSLEGKKILIVDDDLRNIYALTTALEAHQIRIIFAENGQEGIHLLHQNTDTDLILMDIMMPTMDGHEAIREIRKIDSFKTLPIIALSAKAMKYDRDKCMEAGANDYISKPVLLDQLLSLIQVWLYRQES</sequence>
<dbReference type="AlphaFoldDB" id="A0A917DY84"/>
<keyword evidence="16" id="KW-0812">Transmembrane</keyword>
<dbReference type="GO" id="GO:0005886">
    <property type="term" value="C:plasma membrane"/>
    <property type="evidence" value="ECO:0007669"/>
    <property type="project" value="UniProtKB-SubCell"/>
</dbReference>
<dbReference type="Pfam" id="PF02518">
    <property type="entry name" value="HATPase_c"/>
    <property type="match status" value="1"/>
</dbReference>
<evidence type="ECO:0000256" key="1">
    <source>
        <dbReference type="ARBA" id="ARBA00000085"/>
    </source>
</evidence>
<dbReference type="SMART" id="SM00448">
    <property type="entry name" value="REC"/>
    <property type="match status" value="1"/>
</dbReference>
<keyword evidence="12 16" id="KW-0472">Membrane</keyword>
<feature type="coiled-coil region" evidence="15">
    <location>
        <begin position="440"/>
        <end position="485"/>
    </location>
</feature>
<dbReference type="CDD" id="cd19411">
    <property type="entry name" value="MCP2201-like_sensor"/>
    <property type="match status" value="1"/>
</dbReference>
<dbReference type="EMBL" id="BMHP01000003">
    <property type="protein sequence ID" value="GGD78080.1"/>
    <property type="molecule type" value="Genomic_DNA"/>
</dbReference>
<dbReference type="SMART" id="SM00304">
    <property type="entry name" value="HAMP"/>
    <property type="match status" value="1"/>
</dbReference>
<evidence type="ECO:0000259" key="17">
    <source>
        <dbReference type="PROSITE" id="PS50109"/>
    </source>
</evidence>
<dbReference type="InterPro" id="IPR003661">
    <property type="entry name" value="HisK_dim/P_dom"/>
</dbReference>
<evidence type="ECO:0000313" key="20">
    <source>
        <dbReference type="EMBL" id="GGD78080.1"/>
    </source>
</evidence>
<dbReference type="FunFam" id="3.30.565.10:FF:000010">
    <property type="entry name" value="Sensor histidine kinase RcsC"/>
    <property type="match status" value="1"/>
</dbReference>
<accession>A0A917DY84</accession>
<protein>
    <recommendedName>
        <fullName evidence="13">Circadian input-output histidine kinase CikA</fullName>
        <ecNumber evidence="4">2.7.13.3</ecNumber>
    </recommendedName>
</protein>
<feature type="domain" description="Response regulatory" evidence="18">
    <location>
        <begin position="790"/>
        <end position="907"/>
    </location>
</feature>
<dbReference type="CDD" id="cd00082">
    <property type="entry name" value="HisKA"/>
    <property type="match status" value="1"/>
</dbReference>
<evidence type="ECO:0000256" key="3">
    <source>
        <dbReference type="ARBA" id="ARBA00006402"/>
    </source>
</evidence>
<gene>
    <name evidence="20" type="ORF">GCM10010911_40100</name>
</gene>
<feature type="transmembrane region" description="Helical" evidence="16">
    <location>
        <begin position="183"/>
        <end position="207"/>
    </location>
</feature>
<name>A0A917DY84_9BACL</name>
<dbReference type="SUPFAM" id="SSF55874">
    <property type="entry name" value="ATPase domain of HSP90 chaperone/DNA topoisomerase II/histidine kinase"/>
    <property type="match status" value="1"/>
</dbReference>
<dbReference type="InterPro" id="IPR001789">
    <property type="entry name" value="Sig_transdc_resp-reg_receiver"/>
</dbReference>
<dbReference type="GO" id="GO:0009927">
    <property type="term" value="F:histidine phosphotransfer kinase activity"/>
    <property type="evidence" value="ECO:0007669"/>
    <property type="project" value="TreeGrafter"/>
</dbReference>
<comment type="similarity">
    <text evidence="3">In the N-terminal section; belongs to the phytochrome family.</text>
</comment>
<evidence type="ECO:0000259" key="19">
    <source>
        <dbReference type="PROSITE" id="PS50885"/>
    </source>
</evidence>
<evidence type="ECO:0000256" key="12">
    <source>
        <dbReference type="ARBA" id="ARBA00023136"/>
    </source>
</evidence>